<evidence type="ECO:0000259" key="3">
    <source>
        <dbReference type="PROSITE" id="PS51123"/>
    </source>
</evidence>
<keyword evidence="2" id="KW-0812">Transmembrane</keyword>
<dbReference type="InterPro" id="IPR006665">
    <property type="entry name" value="OmpA-like"/>
</dbReference>
<dbReference type="InterPro" id="IPR050330">
    <property type="entry name" value="Bact_OuterMem_StrucFunc"/>
</dbReference>
<dbReference type="Pfam" id="PF00691">
    <property type="entry name" value="OmpA"/>
    <property type="match status" value="1"/>
</dbReference>
<proteinExistence type="predicted"/>
<dbReference type="CDD" id="cd07185">
    <property type="entry name" value="OmpA_C-like"/>
    <property type="match status" value="1"/>
</dbReference>
<dbReference type="Gene3D" id="3.30.1330.60">
    <property type="entry name" value="OmpA-like domain"/>
    <property type="match status" value="1"/>
</dbReference>
<dbReference type="RefSeq" id="WP_204205160.1">
    <property type="nucleotide sequence ID" value="NZ_JAFELM010000044.1"/>
</dbReference>
<gene>
    <name evidence="4" type="ORF">JR050_18570</name>
</gene>
<reference evidence="4 5" key="1">
    <citation type="submission" date="2021-02" db="EMBL/GenBank/DDBJ databases">
        <title>Bacillus sp. RD4P76, an endophyte from a halophyte.</title>
        <authorList>
            <person name="Sun J.-Q."/>
        </authorList>
    </citation>
    <scope>NUCLEOTIDE SEQUENCE [LARGE SCALE GENOMIC DNA]</scope>
    <source>
        <strain evidence="4 5">RD4P76</strain>
    </source>
</reference>
<evidence type="ECO:0000313" key="5">
    <source>
        <dbReference type="Proteomes" id="UP001518925"/>
    </source>
</evidence>
<evidence type="ECO:0000256" key="2">
    <source>
        <dbReference type="SAM" id="Phobius"/>
    </source>
</evidence>
<dbReference type="PANTHER" id="PTHR30329:SF21">
    <property type="entry name" value="LIPOPROTEIN YIAD-RELATED"/>
    <property type="match status" value="1"/>
</dbReference>
<keyword evidence="2" id="KW-1133">Transmembrane helix</keyword>
<accession>A0ABS2DMD4</accession>
<comment type="caution">
    <text evidence="4">The sequence shown here is derived from an EMBL/GenBank/DDBJ whole genome shotgun (WGS) entry which is preliminary data.</text>
</comment>
<organism evidence="4 5">
    <name type="scientific">Bacillus suaedaesalsae</name>
    <dbReference type="NCBI Taxonomy" id="2810349"/>
    <lineage>
        <taxon>Bacteria</taxon>
        <taxon>Bacillati</taxon>
        <taxon>Bacillota</taxon>
        <taxon>Bacilli</taxon>
        <taxon>Bacillales</taxon>
        <taxon>Bacillaceae</taxon>
        <taxon>Bacillus</taxon>
    </lineage>
</organism>
<dbReference type="SUPFAM" id="SSF103088">
    <property type="entry name" value="OmpA-like"/>
    <property type="match status" value="1"/>
</dbReference>
<keyword evidence="5" id="KW-1185">Reference proteome</keyword>
<feature type="transmembrane region" description="Helical" evidence="2">
    <location>
        <begin position="26"/>
        <end position="47"/>
    </location>
</feature>
<dbReference type="InterPro" id="IPR036737">
    <property type="entry name" value="OmpA-like_sf"/>
</dbReference>
<evidence type="ECO:0000256" key="1">
    <source>
        <dbReference type="PROSITE-ProRule" id="PRU00473"/>
    </source>
</evidence>
<evidence type="ECO:0000313" key="4">
    <source>
        <dbReference type="EMBL" id="MBM6619670.1"/>
    </source>
</evidence>
<dbReference type="PANTHER" id="PTHR30329">
    <property type="entry name" value="STATOR ELEMENT OF FLAGELLAR MOTOR COMPLEX"/>
    <property type="match status" value="1"/>
</dbReference>
<feature type="domain" description="OmpA-like" evidence="3">
    <location>
        <begin position="89"/>
        <end position="218"/>
    </location>
</feature>
<sequence>MNRARRRMLVEDEESHDYYWPSFTDMMAMIVLVILFIAIIAFIQSIYQAYDQAEIKQELQQTASIKKQISDLIEKRLEENVGKDNVTRGPNNTISIEGDILFDTGSADISPEGKEVLANLSDGIVTILDDPELSQYLYIILIEGHTDSVPYDNWTLSTERAVSVVKQLLEANPRLTDKKYAQYLAATGYSEYKPIVEGNSIEANEKNRRISFQIILDDQKWQDSLNTILSRP</sequence>
<dbReference type="EMBL" id="JAFELM010000044">
    <property type="protein sequence ID" value="MBM6619670.1"/>
    <property type="molecule type" value="Genomic_DNA"/>
</dbReference>
<name>A0ABS2DMD4_9BACI</name>
<protein>
    <submittedName>
        <fullName evidence="4">OmpA family protein</fullName>
    </submittedName>
</protein>
<dbReference type="PROSITE" id="PS51123">
    <property type="entry name" value="OMPA_2"/>
    <property type="match status" value="1"/>
</dbReference>
<keyword evidence="1 2" id="KW-0472">Membrane</keyword>
<dbReference type="Proteomes" id="UP001518925">
    <property type="component" value="Unassembled WGS sequence"/>
</dbReference>